<reference evidence="1" key="2">
    <citation type="submission" date="2023-04" db="EMBL/GenBank/DDBJ databases">
        <authorList>
            <person name="Beletskiy A.V."/>
            <person name="Mardanov A.V."/>
            <person name="Ravin N.V."/>
        </authorList>
    </citation>
    <scope>NUCLEOTIDE SEQUENCE</scope>
    <source>
        <strain evidence="1">GKL-02</strain>
    </source>
</reference>
<gene>
    <name evidence="1" type="ORF">QJT81_13690</name>
</gene>
<accession>A0AA95KMI8</accession>
<name>A0AA95KMI8_9GAMM</name>
<dbReference type="Proteomes" id="UP001301326">
    <property type="component" value="Chromosome"/>
</dbReference>
<protein>
    <submittedName>
        <fullName evidence="1">Uncharacterized protein</fullName>
    </submittedName>
</protein>
<dbReference type="EMBL" id="CP124756">
    <property type="protein sequence ID" value="WGZ92882.1"/>
    <property type="molecule type" value="Genomic_DNA"/>
</dbReference>
<proteinExistence type="predicted"/>
<evidence type="ECO:0000313" key="1">
    <source>
        <dbReference type="EMBL" id="WGZ92882.1"/>
    </source>
</evidence>
<sequence length="45" mass="4904">MFKRTLDFQAQIIILPPNEVSRPLHQTGDGAMLAVTVHELATATA</sequence>
<reference evidence="1" key="1">
    <citation type="journal article" date="2023" name="Int. J. Mol. Sci.">
        <title>Metagenomics Revealed a New Genus 'Candidatus Thiocaldithrix dubininis' gen. nov., sp. nov. and a New Species 'Candidatus Thiothrix putei' sp. nov. in the Family Thiotrichaceae, Some Members of Which Have Traits of Both Na+- and H+-Motive Energetics.</title>
        <authorList>
            <person name="Ravin N.V."/>
            <person name="Muntyan M.S."/>
            <person name="Smolyakov D.D."/>
            <person name="Rudenko T.S."/>
            <person name="Beletsky A.V."/>
            <person name="Mardanov A.V."/>
            <person name="Grabovich M.Y."/>
        </authorList>
    </citation>
    <scope>NUCLEOTIDE SEQUENCE</scope>
    <source>
        <strain evidence="1">GKL-02</strain>
    </source>
</reference>
<organism evidence="1">
    <name type="scientific">Candidatus Thiothrix putei</name>
    <dbReference type="NCBI Taxonomy" id="3080811"/>
    <lineage>
        <taxon>Bacteria</taxon>
        <taxon>Pseudomonadati</taxon>
        <taxon>Pseudomonadota</taxon>
        <taxon>Gammaproteobacteria</taxon>
        <taxon>Thiotrichales</taxon>
        <taxon>Thiotrichaceae</taxon>
        <taxon>Thiothrix</taxon>
    </lineage>
</organism>
<dbReference type="KEGG" id="tput:QJT81_13690"/>
<dbReference type="AlphaFoldDB" id="A0AA95KMI8"/>